<protein>
    <submittedName>
        <fullName evidence="1">Uncharacterized protein</fullName>
    </submittedName>
</protein>
<dbReference type="PANTHER" id="PTHR36142">
    <property type="entry name" value="METALLO-HYDROLASE/OXIDOREDUCTASE SUPERFAMILY PROTEIN"/>
    <property type="match status" value="1"/>
</dbReference>
<dbReference type="OrthoDB" id="9971601at2759"/>
<organism evidence="1 2">
    <name type="scientific">Fusarium albosuccineum</name>
    <dbReference type="NCBI Taxonomy" id="1237068"/>
    <lineage>
        <taxon>Eukaryota</taxon>
        <taxon>Fungi</taxon>
        <taxon>Dikarya</taxon>
        <taxon>Ascomycota</taxon>
        <taxon>Pezizomycotina</taxon>
        <taxon>Sordariomycetes</taxon>
        <taxon>Hypocreomycetidae</taxon>
        <taxon>Hypocreales</taxon>
        <taxon>Nectriaceae</taxon>
        <taxon>Fusarium</taxon>
        <taxon>Fusarium decemcellulare species complex</taxon>
    </lineage>
</organism>
<dbReference type="Gene3D" id="3.60.15.10">
    <property type="entry name" value="Ribonuclease Z/Hydroxyacylglutathione hydrolase-like"/>
    <property type="match status" value="1"/>
</dbReference>
<dbReference type="PANTHER" id="PTHR36142:SF2">
    <property type="entry name" value="METALLO-HYDROLASE_OXIDOREDUCTASE SUPERFAMILY PROTEIN"/>
    <property type="match status" value="1"/>
</dbReference>
<dbReference type="InterPro" id="IPR036866">
    <property type="entry name" value="RibonucZ/Hydroxyglut_hydro"/>
</dbReference>
<dbReference type="EMBL" id="JAADYS010001668">
    <property type="protein sequence ID" value="KAF4461694.1"/>
    <property type="molecule type" value="Genomic_DNA"/>
</dbReference>
<dbReference type="AlphaFoldDB" id="A0A8H4L5S9"/>
<evidence type="ECO:0000313" key="2">
    <source>
        <dbReference type="Proteomes" id="UP000554235"/>
    </source>
</evidence>
<accession>A0A8H4L5S9</accession>
<comment type="caution">
    <text evidence="1">The sequence shown here is derived from an EMBL/GenBank/DDBJ whole genome shotgun (WGS) entry which is preliminary data.</text>
</comment>
<evidence type="ECO:0000313" key="1">
    <source>
        <dbReference type="EMBL" id="KAF4461694.1"/>
    </source>
</evidence>
<reference evidence="1 2" key="1">
    <citation type="submission" date="2020-01" db="EMBL/GenBank/DDBJ databases">
        <title>Identification and distribution of gene clusters putatively required for synthesis of sphingolipid metabolism inhibitors in phylogenetically diverse species of the filamentous fungus Fusarium.</title>
        <authorList>
            <person name="Kim H.-S."/>
            <person name="Busman M."/>
            <person name="Brown D.W."/>
            <person name="Divon H."/>
            <person name="Uhlig S."/>
            <person name="Proctor R.H."/>
        </authorList>
    </citation>
    <scope>NUCLEOTIDE SEQUENCE [LARGE SCALE GENOMIC DNA]</scope>
    <source>
        <strain evidence="1 2">NRRL 20459</strain>
    </source>
</reference>
<name>A0A8H4L5S9_9HYPO</name>
<sequence>MSKSRQEVFEAHLTPPERDLRPVLTLLNGDASWLMSFPRPKAEQVSSGKAFYHVVFEPWLQGDATMLGAWFFNIALSATAAITDVQGIEDIIQQIEEAAARRSLTKTARAPPKQGSYDGGIDAILLGFHFLDHVHEPTLRLFDGNIPVIATPEAAAIVKPWNHFKTIGTIHDINSSIKSWRSPELHPEHFPDWLTIVHMPGDAVLTFCNAIVWTHFTDTNQEVHETLLVSPHGTRLDHGPLDAFLTAEPKTEMLAMLHGLKESHGITGQNKLGAKGGLALYRKIGGAKTWILNHDNDFTYSGAFLWITRTTDLPRSLEWAIEEERKQNEESEDLEVPNFVQVDNGGAIVLV</sequence>
<keyword evidence="2" id="KW-1185">Reference proteome</keyword>
<proteinExistence type="predicted"/>
<gene>
    <name evidence="1" type="ORF">FALBO_11496</name>
</gene>
<dbReference type="Proteomes" id="UP000554235">
    <property type="component" value="Unassembled WGS sequence"/>
</dbReference>